<dbReference type="EMBL" id="SNYQ01000008">
    <property type="protein sequence ID" value="TDQ56860.1"/>
    <property type="molecule type" value="Genomic_DNA"/>
</dbReference>
<dbReference type="RefSeq" id="WP_133545616.1">
    <property type="nucleotide sequence ID" value="NZ_SNYQ01000008.1"/>
</dbReference>
<sequence length="214" mass="24714">MNITEKETFEIRSILSRFLGREVSAKRLFIGYGMFCDKIMFGIYHQGYFYLKAENEFAKYLEQHGAVPWQSMESNPKSAIANYYCLPKAITSNTVFYQQIVCLSYKQITQKQLSFELAKKEKIKSLPNLSIKHERLLSKIGITQTKELREIGASTCFVRLKAEGFSVSIELFWRLLAALKNKHMSLLTPDEKTRALDKLNEKLAEAGFRKMKGD</sequence>
<dbReference type="AlphaFoldDB" id="A0A4R6VB94"/>
<organism evidence="3 4">
    <name type="scientific">Mesocricetibacter intestinalis</name>
    <dbReference type="NCBI Taxonomy" id="1521930"/>
    <lineage>
        <taxon>Bacteria</taxon>
        <taxon>Pseudomonadati</taxon>
        <taxon>Pseudomonadota</taxon>
        <taxon>Gammaproteobacteria</taxon>
        <taxon>Pasteurellales</taxon>
        <taxon>Pasteurellaceae</taxon>
        <taxon>Mesocricetibacter</taxon>
    </lineage>
</organism>
<dbReference type="GO" id="GO:0030420">
    <property type="term" value="P:establishment of competence for transformation"/>
    <property type="evidence" value="ECO:0007669"/>
    <property type="project" value="InterPro"/>
</dbReference>
<dbReference type="SUPFAM" id="SSF159894">
    <property type="entry name" value="YgaC/TfoX-N like"/>
    <property type="match status" value="1"/>
</dbReference>
<dbReference type="Gene3D" id="3.30.1460.30">
    <property type="entry name" value="YgaC/TfoX-N like chaperone"/>
    <property type="match status" value="1"/>
</dbReference>
<evidence type="ECO:0000259" key="2">
    <source>
        <dbReference type="Pfam" id="PF04994"/>
    </source>
</evidence>
<dbReference type="OrthoDB" id="4225809at2"/>
<dbReference type="InterPro" id="IPR007076">
    <property type="entry name" value="TfoX_N"/>
</dbReference>
<protein>
    <submittedName>
        <fullName evidence="3">Regulator of competence-specific genes</fullName>
    </submittedName>
</protein>
<dbReference type="InterPro" id="IPR047525">
    <property type="entry name" value="TfoX-like"/>
</dbReference>
<dbReference type="PANTHER" id="PTHR36121">
    <property type="entry name" value="PROTEIN SXY"/>
    <property type="match status" value="1"/>
</dbReference>
<dbReference type="Pfam" id="PF04994">
    <property type="entry name" value="TfoX_C"/>
    <property type="match status" value="1"/>
</dbReference>
<feature type="domain" description="TfoX C-terminal" evidence="2">
    <location>
        <begin position="120"/>
        <end position="197"/>
    </location>
</feature>
<name>A0A4R6VB94_9PAST</name>
<reference evidence="3 4" key="1">
    <citation type="submission" date="2019-03" db="EMBL/GenBank/DDBJ databases">
        <title>Genomic Encyclopedia of Type Strains, Phase IV (KMG-IV): sequencing the most valuable type-strain genomes for metagenomic binning, comparative biology and taxonomic classification.</title>
        <authorList>
            <person name="Goeker M."/>
        </authorList>
    </citation>
    <scope>NUCLEOTIDE SEQUENCE [LARGE SCALE GENOMIC DNA]</scope>
    <source>
        <strain evidence="3 4">DSM 28403</strain>
    </source>
</reference>
<accession>A0A4R6VB94</accession>
<dbReference type="InterPro" id="IPR007077">
    <property type="entry name" value="TfoX_C"/>
</dbReference>
<dbReference type="Gene3D" id="1.10.150.20">
    <property type="entry name" value="5' to 3' exonuclease, C-terminal subdomain"/>
    <property type="match status" value="1"/>
</dbReference>
<comment type="caution">
    <text evidence="3">The sequence shown here is derived from an EMBL/GenBank/DDBJ whole genome shotgun (WGS) entry which is preliminary data.</text>
</comment>
<proteinExistence type="predicted"/>
<dbReference type="PIRSF" id="PIRSF028788">
    <property type="entry name" value="TfoX_Sxy"/>
    <property type="match status" value="1"/>
</dbReference>
<dbReference type="Pfam" id="PF04993">
    <property type="entry name" value="TfoX_N"/>
    <property type="match status" value="1"/>
</dbReference>
<evidence type="ECO:0000313" key="3">
    <source>
        <dbReference type="EMBL" id="TDQ56860.1"/>
    </source>
</evidence>
<evidence type="ECO:0000259" key="1">
    <source>
        <dbReference type="Pfam" id="PF04993"/>
    </source>
</evidence>
<gene>
    <name evidence="3" type="ORF">EDC45_1821</name>
</gene>
<dbReference type="PANTHER" id="PTHR36121:SF1">
    <property type="entry name" value="PROTEIN SXY"/>
    <property type="match status" value="1"/>
</dbReference>
<dbReference type="InterPro" id="IPR026256">
    <property type="entry name" value="TfoX-like_gammaprotbact"/>
</dbReference>
<dbReference type="Proteomes" id="UP000295657">
    <property type="component" value="Unassembled WGS sequence"/>
</dbReference>
<feature type="domain" description="TfoX N-terminal" evidence="1">
    <location>
        <begin position="21"/>
        <end position="107"/>
    </location>
</feature>
<evidence type="ECO:0000313" key="4">
    <source>
        <dbReference type="Proteomes" id="UP000295657"/>
    </source>
</evidence>
<keyword evidence="4" id="KW-1185">Reference proteome</keyword>